<dbReference type="EMBL" id="CAFBNE010000168">
    <property type="protein sequence ID" value="CAB4969145.1"/>
    <property type="molecule type" value="Genomic_DNA"/>
</dbReference>
<dbReference type="InterPro" id="IPR052016">
    <property type="entry name" value="Bact_Sigma-Reg"/>
</dbReference>
<sequence>MSLRRRATVSFLITITIVVIASAALTRAFTAEVDRQSLITDRIEPAAQAANALRSATARTAAGVAQYVVTGEGDERLLAQTALDESTALLASLGPLIAGERALQASASAVNRARDSWLTKDINPILAAMADGNRADATARVDAPASHVRFAELESANAQLITAIEGARSRGLTDLRRITRDLGLALAAAALLAIGLSAFSIIALRAWILAPLDRVRANLREAAALPSHETPIDRTGPAEIAEVAGDAEALRRALLREIDAADAARFALEHGAPLVVALQREMAPPSAARIAGINVSGTTRAAQGVIAGDWWDAVRLPNGRLGLVMADVSGHDLHAGVTAVGLRSVFRTGLLAGLEPDQVMELAANGLRAGGRLVTAFVAILQPGSGLITWANAGHHPPLIVRGDGAIRSCESTGQLLSPLGGQWRTSQAPFGTGDVCLAFTDGLVESLDDGGEELGQHGLMALIEGLAPSARDDPKELAECVIGRARLRATEWDVDDITVLAFGWNSGGP</sequence>
<dbReference type="GO" id="GO:0016791">
    <property type="term" value="F:phosphatase activity"/>
    <property type="evidence" value="ECO:0007669"/>
    <property type="project" value="TreeGrafter"/>
</dbReference>
<evidence type="ECO:0000259" key="3">
    <source>
        <dbReference type="SMART" id="SM00331"/>
    </source>
</evidence>
<dbReference type="SMART" id="SM00331">
    <property type="entry name" value="PP2C_SIG"/>
    <property type="match status" value="1"/>
</dbReference>
<dbReference type="PANTHER" id="PTHR43156">
    <property type="entry name" value="STAGE II SPORULATION PROTEIN E-RELATED"/>
    <property type="match status" value="1"/>
</dbReference>
<dbReference type="Gene3D" id="3.60.40.10">
    <property type="entry name" value="PPM-type phosphatase domain"/>
    <property type="match status" value="1"/>
</dbReference>
<evidence type="ECO:0000256" key="1">
    <source>
        <dbReference type="ARBA" id="ARBA00022801"/>
    </source>
</evidence>
<keyword evidence="2" id="KW-1133">Transmembrane helix</keyword>
<evidence type="ECO:0000313" key="4">
    <source>
        <dbReference type="EMBL" id="CAB4969145.1"/>
    </source>
</evidence>
<proteinExistence type="predicted"/>
<dbReference type="InterPro" id="IPR001932">
    <property type="entry name" value="PPM-type_phosphatase-like_dom"/>
</dbReference>
<reference evidence="4" key="1">
    <citation type="submission" date="2020-05" db="EMBL/GenBank/DDBJ databases">
        <authorList>
            <person name="Chiriac C."/>
            <person name="Salcher M."/>
            <person name="Ghai R."/>
            <person name="Kavagutti S V."/>
        </authorList>
    </citation>
    <scope>NUCLEOTIDE SEQUENCE</scope>
</reference>
<keyword evidence="2" id="KW-0812">Transmembrane</keyword>
<feature type="domain" description="PPM-type phosphatase" evidence="3">
    <location>
        <begin position="290"/>
        <end position="505"/>
    </location>
</feature>
<name>A0A6J7LNQ1_9ZZZZ</name>
<dbReference type="InterPro" id="IPR036457">
    <property type="entry name" value="PPM-type-like_dom_sf"/>
</dbReference>
<dbReference type="Pfam" id="PF07228">
    <property type="entry name" value="SpoIIE"/>
    <property type="match status" value="1"/>
</dbReference>
<feature type="transmembrane region" description="Helical" evidence="2">
    <location>
        <begin position="182"/>
        <end position="210"/>
    </location>
</feature>
<protein>
    <submittedName>
        <fullName evidence="4">Unannotated protein</fullName>
    </submittedName>
</protein>
<dbReference type="SUPFAM" id="SSF81606">
    <property type="entry name" value="PP2C-like"/>
    <property type="match status" value="1"/>
</dbReference>
<keyword evidence="2" id="KW-0472">Membrane</keyword>
<gene>
    <name evidence="4" type="ORF">UFOPK3772_03189</name>
</gene>
<evidence type="ECO:0000256" key="2">
    <source>
        <dbReference type="SAM" id="Phobius"/>
    </source>
</evidence>
<organism evidence="4">
    <name type="scientific">freshwater metagenome</name>
    <dbReference type="NCBI Taxonomy" id="449393"/>
    <lineage>
        <taxon>unclassified sequences</taxon>
        <taxon>metagenomes</taxon>
        <taxon>ecological metagenomes</taxon>
    </lineage>
</organism>
<dbReference type="AlphaFoldDB" id="A0A6J7LNQ1"/>
<keyword evidence="1" id="KW-0378">Hydrolase</keyword>
<dbReference type="PANTHER" id="PTHR43156:SF2">
    <property type="entry name" value="STAGE II SPORULATION PROTEIN E"/>
    <property type="match status" value="1"/>
</dbReference>
<accession>A0A6J7LNQ1</accession>